<sequence length="247" mass="25576">MISQLAHAKKLAVVSDFDGTLAEFSTDRFDVHAHPDAISALEALAALENTTVAVLSGRDITGLRRICPLGDPVIFGGSHGAQTALAGTGEVETALSPEGRAHLTAMEARAREIVRRFPGTDVEVKPFQVVLHVRELSQHDPDAAQAALDAAASADTHGFPFTLGKGVAEFSATTATKGSWLNQLRADTGATICFLGDDVTDEHGFQALRAGDVGVKVGPGATAASARVADVNAVAAFLTELAAARAK</sequence>
<dbReference type="SUPFAM" id="SSF56784">
    <property type="entry name" value="HAD-like"/>
    <property type="match status" value="1"/>
</dbReference>
<protein>
    <recommendedName>
        <fullName evidence="6">Trehalose 6-phosphate phosphatase</fullName>
        <ecNumber evidence="6">3.1.3.12</ecNumber>
    </recommendedName>
</protein>
<dbReference type="PANTHER" id="PTHR43768:SF3">
    <property type="entry name" value="TREHALOSE 6-PHOSPHATE PHOSPHATASE"/>
    <property type="match status" value="1"/>
</dbReference>
<reference evidence="7 8" key="1">
    <citation type="submission" date="2014-08" db="EMBL/GenBank/DDBJ databases">
        <title>Complete genome sequence of Corynebacterium phocae M408/89/1(T)(=DSM 44612(T)), isolated from the common seal (Phoca vitulina).</title>
        <authorList>
            <person name="Ruckert C."/>
            <person name="Albersmeier A."/>
            <person name="Winkler A."/>
            <person name="Kalinowski J."/>
        </authorList>
    </citation>
    <scope>NUCLEOTIDE SEQUENCE [LARGE SCALE GENOMIC DNA]</scope>
    <source>
        <strain evidence="7 8">M408/89/1</strain>
    </source>
</reference>
<dbReference type="InterPro" id="IPR036412">
    <property type="entry name" value="HAD-like_sf"/>
</dbReference>
<comment type="pathway">
    <text evidence="2 6">Glycan biosynthesis; trehalose biosynthesis.</text>
</comment>
<dbReference type="Gene3D" id="3.30.70.1020">
    <property type="entry name" value="Trehalose-6-phosphate phosphatase related protein, domain 2"/>
    <property type="match status" value="1"/>
</dbReference>
<dbReference type="NCBIfam" id="TIGR01484">
    <property type="entry name" value="HAD-SF-IIB"/>
    <property type="match status" value="1"/>
</dbReference>
<dbReference type="NCBIfam" id="TIGR00685">
    <property type="entry name" value="T6PP"/>
    <property type="match status" value="1"/>
</dbReference>
<dbReference type="InterPro" id="IPR006379">
    <property type="entry name" value="HAD-SF_hydro_IIB"/>
</dbReference>
<dbReference type="KEGG" id="cpho:CPHO_02235"/>
<dbReference type="Pfam" id="PF02358">
    <property type="entry name" value="Trehalose_PPase"/>
    <property type="match status" value="1"/>
</dbReference>
<proteinExistence type="inferred from homology"/>
<evidence type="ECO:0000256" key="5">
    <source>
        <dbReference type="ARBA" id="ARBA00024179"/>
    </source>
</evidence>
<dbReference type="AlphaFoldDB" id="A0A1L7D1I4"/>
<organism evidence="7 8">
    <name type="scientific">Corynebacterium phocae</name>
    <dbReference type="NCBI Taxonomy" id="161895"/>
    <lineage>
        <taxon>Bacteria</taxon>
        <taxon>Bacillati</taxon>
        <taxon>Actinomycetota</taxon>
        <taxon>Actinomycetes</taxon>
        <taxon>Mycobacteriales</taxon>
        <taxon>Corynebacteriaceae</taxon>
        <taxon>Corynebacterium</taxon>
    </lineage>
</organism>
<dbReference type="GO" id="GO:0004805">
    <property type="term" value="F:trehalose-phosphatase activity"/>
    <property type="evidence" value="ECO:0007669"/>
    <property type="project" value="UniProtKB-EC"/>
</dbReference>
<keyword evidence="4 6" id="KW-0378">Hydrolase</keyword>
<dbReference type="STRING" id="161895.CPHO_02235"/>
<comment type="catalytic activity">
    <reaction evidence="1 6">
        <text>alpha,alpha-trehalose 6-phosphate + H2O = alpha,alpha-trehalose + phosphate</text>
        <dbReference type="Rhea" id="RHEA:23420"/>
        <dbReference type="ChEBI" id="CHEBI:15377"/>
        <dbReference type="ChEBI" id="CHEBI:16551"/>
        <dbReference type="ChEBI" id="CHEBI:43474"/>
        <dbReference type="ChEBI" id="CHEBI:58429"/>
        <dbReference type="EC" id="3.1.3.12"/>
    </reaction>
</comment>
<dbReference type="Gene3D" id="3.40.50.1000">
    <property type="entry name" value="HAD superfamily/HAD-like"/>
    <property type="match status" value="1"/>
</dbReference>
<keyword evidence="6" id="KW-0460">Magnesium</keyword>
<comment type="cofactor">
    <cofactor evidence="6">
        <name>Mg(2+)</name>
        <dbReference type="ChEBI" id="CHEBI:18420"/>
    </cofactor>
</comment>
<evidence type="ECO:0000256" key="6">
    <source>
        <dbReference type="RuleBase" id="RU361117"/>
    </source>
</evidence>
<evidence type="ECO:0000313" key="8">
    <source>
        <dbReference type="Proteomes" id="UP000185491"/>
    </source>
</evidence>
<dbReference type="InterPro" id="IPR023214">
    <property type="entry name" value="HAD_sf"/>
</dbReference>
<dbReference type="InterPro" id="IPR003337">
    <property type="entry name" value="Trehalose_PPase"/>
</dbReference>
<keyword evidence="8" id="KW-1185">Reference proteome</keyword>
<comment type="function">
    <text evidence="5 6">Removes the phosphate from trehalose 6-phosphate to produce free trehalose.</text>
</comment>
<dbReference type="InterPro" id="IPR044651">
    <property type="entry name" value="OTSB-like"/>
</dbReference>
<dbReference type="Proteomes" id="UP000185491">
    <property type="component" value="Chromosome"/>
</dbReference>
<accession>A0A1L7D1I4</accession>
<keyword evidence="6" id="KW-0479">Metal-binding</keyword>
<evidence type="ECO:0000256" key="1">
    <source>
        <dbReference type="ARBA" id="ARBA00000500"/>
    </source>
</evidence>
<evidence type="ECO:0000256" key="3">
    <source>
        <dbReference type="ARBA" id="ARBA00008770"/>
    </source>
</evidence>
<evidence type="ECO:0000256" key="2">
    <source>
        <dbReference type="ARBA" id="ARBA00005199"/>
    </source>
</evidence>
<dbReference type="GO" id="GO:0046872">
    <property type="term" value="F:metal ion binding"/>
    <property type="evidence" value="ECO:0007669"/>
    <property type="project" value="UniProtKB-KW"/>
</dbReference>
<dbReference type="UniPathway" id="UPA00299"/>
<dbReference type="GO" id="GO:0005992">
    <property type="term" value="P:trehalose biosynthetic process"/>
    <property type="evidence" value="ECO:0007669"/>
    <property type="project" value="UniProtKB-UniPathway"/>
</dbReference>
<evidence type="ECO:0000256" key="4">
    <source>
        <dbReference type="ARBA" id="ARBA00022801"/>
    </source>
</evidence>
<dbReference type="OrthoDB" id="9816160at2"/>
<dbReference type="RefSeq" id="WP_075732844.1">
    <property type="nucleotide sequence ID" value="NZ_CP009249.1"/>
</dbReference>
<dbReference type="EMBL" id="CP009249">
    <property type="protein sequence ID" value="APT91923.1"/>
    <property type="molecule type" value="Genomic_DNA"/>
</dbReference>
<evidence type="ECO:0000313" key="7">
    <source>
        <dbReference type="EMBL" id="APT91923.1"/>
    </source>
</evidence>
<dbReference type="EC" id="3.1.3.12" evidence="6"/>
<name>A0A1L7D1I4_9CORY</name>
<gene>
    <name evidence="7" type="ORF">CPHO_02235</name>
</gene>
<dbReference type="PANTHER" id="PTHR43768">
    <property type="entry name" value="TREHALOSE 6-PHOSPHATE PHOSPHATASE"/>
    <property type="match status" value="1"/>
</dbReference>
<comment type="similarity">
    <text evidence="3 6">Belongs to the trehalose phosphatase family.</text>
</comment>